<proteinExistence type="predicted"/>
<dbReference type="AlphaFoldDB" id="A0A8T0KIN6"/>
<evidence type="ECO:0000313" key="1">
    <source>
        <dbReference type="EMBL" id="KAG2398892.1"/>
    </source>
</evidence>
<reference evidence="1 2" key="1">
    <citation type="submission" date="2020-05" db="EMBL/GenBank/DDBJ databases">
        <title>Vigna angularis (adzuki bean) Var. LongXiaoDou No. 4 denovo assembly.</title>
        <authorList>
            <person name="Xiang H."/>
        </authorList>
    </citation>
    <scope>NUCLEOTIDE SEQUENCE [LARGE SCALE GENOMIC DNA]</scope>
    <source>
        <tissue evidence="1">Leaf</tissue>
    </source>
</reference>
<evidence type="ECO:0000313" key="2">
    <source>
        <dbReference type="Proteomes" id="UP000743370"/>
    </source>
</evidence>
<dbReference type="EMBL" id="JABFOF010000004">
    <property type="protein sequence ID" value="KAG2398892.1"/>
    <property type="molecule type" value="Genomic_DNA"/>
</dbReference>
<accession>A0A8T0KIN6</accession>
<name>A0A8T0KIN6_PHAAN</name>
<comment type="caution">
    <text evidence="1">The sequence shown here is derived from an EMBL/GenBank/DDBJ whole genome shotgun (WGS) entry which is preliminary data.</text>
</comment>
<sequence length="95" mass="10163">MGVANAVGAGDSAPAFSIPKIGKDIVLDGSSWNHLQMDVTIHPKPPTMGLTHWAQLVGLKPSLPLRAHPTPSAFIGPQHSILYTRYTNHYLVAIA</sequence>
<gene>
    <name evidence="1" type="ORF">HKW66_Vig0086270</name>
</gene>
<dbReference type="Proteomes" id="UP000743370">
    <property type="component" value="Unassembled WGS sequence"/>
</dbReference>
<organism evidence="1 2">
    <name type="scientific">Phaseolus angularis</name>
    <name type="common">Azuki bean</name>
    <name type="synonym">Vigna angularis</name>
    <dbReference type="NCBI Taxonomy" id="3914"/>
    <lineage>
        <taxon>Eukaryota</taxon>
        <taxon>Viridiplantae</taxon>
        <taxon>Streptophyta</taxon>
        <taxon>Embryophyta</taxon>
        <taxon>Tracheophyta</taxon>
        <taxon>Spermatophyta</taxon>
        <taxon>Magnoliopsida</taxon>
        <taxon>eudicotyledons</taxon>
        <taxon>Gunneridae</taxon>
        <taxon>Pentapetalae</taxon>
        <taxon>rosids</taxon>
        <taxon>fabids</taxon>
        <taxon>Fabales</taxon>
        <taxon>Fabaceae</taxon>
        <taxon>Papilionoideae</taxon>
        <taxon>50 kb inversion clade</taxon>
        <taxon>NPAAA clade</taxon>
        <taxon>indigoferoid/millettioid clade</taxon>
        <taxon>Phaseoleae</taxon>
        <taxon>Vigna</taxon>
    </lineage>
</organism>
<protein>
    <submittedName>
        <fullName evidence="1">Uncharacterized protein</fullName>
    </submittedName>
</protein>